<name>A0AAD9Q8N5_ACRCE</name>
<comment type="caution">
    <text evidence="3">The sequence shown here is derived from an EMBL/GenBank/DDBJ whole genome shotgun (WGS) entry which is preliminary data.</text>
</comment>
<dbReference type="PANTHER" id="PTHR42886">
    <property type="entry name" value="RE40534P-RELATED"/>
    <property type="match status" value="1"/>
</dbReference>
<dbReference type="GO" id="GO:0042171">
    <property type="term" value="F:lysophosphatidic acid acyltransferase activity"/>
    <property type="evidence" value="ECO:0007669"/>
    <property type="project" value="TreeGrafter"/>
</dbReference>
<comment type="similarity">
    <text evidence="1">Belongs to the peptidase S33 family. ABHD4/ABHD5 subfamily.</text>
</comment>
<dbReference type="EMBL" id="JARQWQ010000054">
    <property type="protein sequence ID" value="KAK2556614.1"/>
    <property type="molecule type" value="Genomic_DNA"/>
</dbReference>
<evidence type="ECO:0000256" key="1">
    <source>
        <dbReference type="ARBA" id="ARBA00038097"/>
    </source>
</evidence>
<evidence type="ECO:0000313" key="4">
    <source>
        <dbReference type="Proteomes" id="UP001249851"/>
    </source>
</evidence>
<dbReference type="PRINTS" id="PR00111">
    <property type="entry name" value="ABHYDROLASE"/>
</dbReference>
<reference evidence="3" key="1">
    <citation type="journal article" date="2023" name="G3 (Bethesda)">
        <title>Whole genome assembly and annotation of the endangered Caribbean coral Acropora cervicornis.</title>
        <authorList>
            <person name="Selwyn J.D."/>
            <person name="Vollmer S.V."/>
        </authorList>
    </citation>
    <scope>NUCLEOTIDE SEQUENCE</scope>
    <source>
        <strain evidence="3">K2</strain>
    </source>
</reference>
<dbReference type="PANTHER" id="PTHR42886:SF29">
    <property type="entry name" value="PUMMELIG, ISOFORM A"/>
    <property type="match status" value="1"/>
</dbReference>
<keyword evidence="4" id="KW-1185">Reference proteome</keyword>
<dbReference type="AlphaFoldDB" id="A0AAD9Q8N5"/>
<accession>A0AAD9Q8N5</accession>
<reference evidence="3" key="2">
    <citation type="journal article" date="2023" name="Science">
        <title>Genomic signatures of disease resistance in endangered staghorn corals.</title>
        <authorList>
            <person name="Vollmer S.V."/>
            <person name="Selwyn J.D."/>
            <person name="Despard B.A."/>
            <person name="Roesel C.L."/>
        </authorList>
    </citation>
    <scope>NUCLEOTIDE SEQUENCE</scope>
    <source>
        <strain evidence="3">K2</strain>
    </source>
</reference>
<proteinExistence type="inferred from homology"/>
<evidence type="ECO:0000259" key="2">
    <source>
        <dbReference type="Pfam" id="PF00561"/>
    </source>
</evidence>
<dbReference type="InterPro" id="IPR029058">
    <property type="entry name" value="AB_hydrolase_fold"/>
</dbReference>
<dbReference type="InterPro" id="IPR000073">
    <property type="entry name" value="AB_hydrolase_1"/>
</dbReference>
<dbReference type="SUPFAM" id="SSF53474">
    <property type="entry name" value="alpha/beta-Hydrolases"/>
    <property type="match status" value="1"/>
</dbReference>
<sequence length="355" mass="40665">MGDFLRGTRGWFTSLWSPTSKEQLEEAECKILKRIQRPWVGNFIAVGEGVQMWTLQVNLSPSKGPPLVLVHGFISGVCWWAQNFNALSEERSVYAFDLPGFGRSSRPAFSHEDHQENECKFVHYIEEWRRAMGLDKMILLGHSFGGYVSMAYALKYPERIQHLILSDPWGFAILPAGIADRHTDFKPEFDSLPRWIQLGNSLLNTCNLLAPLRALGPLGPWLTQLTQFDTNKRASELWNDKDMVEYIYHCNAQNPTGEDAFRNMNVFFFWAKSPMIKRVTELPKEIPMTVLHGAATFFDHRTAYEIKYARQNSKVNIWVVGDAGHDIHVDNAEEFNRIVNEILQDTKDGELLTGD</sequence>
<dbReference type="Pfam" id="PF00561">
    <property type="entry name" value="Abhydrolase_1"/>
    <property type="match status" value="1"/>
</dbReference>
<organism evidence="3 4">
    <name type="scientific">Acropora cervicornis</name>
    <name type="common">Staghorn coral</name>
    <dbReference type="NCBI Taxonomy" id="6130"/>
    <lineage>
        <taxon>Eukaryota</taxon>
        <taxon>Metazoa</taxon>
        <taxon>Cnidaria</taxon>
        <taxon>Anthozoa</taxon>
        <taxon>Hexacorallia</taxon>
        <taxon>Scleractinia</taxon>
        <taxon>Astrocoeniina</taxon>
        <taxon>Acroporidae</taxon>
        <taxon>Acropora</taxon>
    </lineage>
</organism>
<dbReference type="GO" id="GO:0055088">
    <property type="term" value="P:lipid homeostasis"/>
    <property type="evidence" value="ECO:0007669"/>
    <property type="project" value="TreeGrafter"/>
</dbReference>
<dbReference type="Gene3D" id="3.40.50.1820">
    <property type="entry name" value="alpha/beta hydrolase"/>
    <property type="match status" value="1"/>
</dbReference>
<feature type="domain" description="AB hydrolase-1" evidence="2">
    <location>
        <begin position="65"/>
        <end position="331"/>
    </location>
</feature>
<protein>
    <submittedName>
        <fullName evidence="3">(Lyso)-N-acylphosphatidylethanolamine lipase</fullName>
    </submittedName>
</protein>
<dbReference type="GO" id="GO:0052689">
    <property type="term" value="F:carboxylic ester hydrolase activity"/>
    <property type="evidence" value="ECO:0007669"/>
    <property type="project" value="TreeGrafter"/>
</dbReference>
<evidence type="ECO:0000313" key="3">
    <source>
        <dbReference type="EMBL" id="KAK2556614.1"/>
    </source>
</evidence>
<dbReference type="GO" id="GO:0006654">
    <property type="term" value="P:phosphatidic acid biosynthetic process"/>
    <property type="evidence" value="ECO:0007669"/>
    <property type="project" value="TreeGrafter"/>
</dbReference>
<dbReference type="GO" id="GO:0005739">
    <property type="term" value="C:mitochondrion"/>
    <property type="evidence" value="ECO:0007669"/>
    <property type="project" value="TreeGrafter"/>
</dbReference>
<dbReference type="Proteomes" id="UP001249851">
    <property type="component" value="Unassembled WGS sequence"/>
</dbReference>
<gene>
    <name evidence="3" type="ORF">P5673_021161</name>
</gene>